<dbReference type="Proteomes" id="UP000789570">
    <property type="component" value="Unassembled WGS sequence"/>
</dbReference>
<keyword evidence="2" id="KW-1185">Reference proteome</keyword>
<dbReference type="AlphaFoldDB" id="A0A9N9I652"/>
<sequence>YPNKIYPDNKTLLVWEDQTSRGSRKVGLEHKSFDIQGTRVLTNSSPLELKTSIEKRQFPDPSTQQGHVAYADFDPTVPYFDVLEPMTGRITFTILNDGAIRVIGQCNTGFTDPDPRLYTIKIVPRPLCPPYILVDLTKQLQYSINIPGTSAFQADFYNFNLDQIINFFVVVRMGGTLIGAAEIKRVGINPDM</sequence>
<feature type="non-terminal residue" evidence="1">
    <location>
        <position position="192"/>
    </location>
</feature>
<comment type="caution">
    <text evidence="1">The sequence shown here is derived from an EMBL/GenBank/DDBJ whole genome shotgun (WGS) entry which is preliminary data.</text>
</comment>
<protein>
    <submittedName>
        <fullName evidence="1">8644_t:CDS:1</fullName>
    </submittedName>
</protein>
<name>A0A9N9I652_9GLOM</name>
<evidence type="ECO:0000313" key="2">
    <source>
        <dbReference type="Proteomes" id="UP000789570"/>
    </source>
</evidence>
<dbReference type="OrthoDB" id="2357055at2759"/>
<reference evidence="1" key="1">
    <citation type="submission" date="2021-06" db="EMBL/GenBank/DDBJ databases">
        <authorList>
            <person name="Kallberg Y."/>
            <person name="Tangrot J."/>
            <person name="Rosling A."/>
        </authorList>
    </citation>
    <scope>NUCLEOTIDE SEQUENCE</scope>
    <source>
        <strain evidence="1">UK204</strain>
    </source>
</reference>
<gene>
    <name evidence="1" type="ORF">FCALED_LOCUS14445</name>
</gene>
<dbReference type="EMBL" id="CAJVPQ010010394">
    <property type="protein sequence ID" value="CAG8722233.1"/>
    <property type="molecule type" value="Genomic_DNA"/>
</dbReference>
<organism evidence="1 2">
    <name type="scientific">Funneliformis caledonium</name>
    <dbReference type="NCBI Taxonomy" id="1117310"/>
    <lineage>
        <taxon>Eukaryota</taxon>
        <taxon>Fungi</taxon>
        <taxon>Fungi incertae sedis</taxon>
        <taxon>Mucoromycota</taxon>
        <taxon>Glomeromycotina</taxon>
        <taxon>Glomeromycetes</taxon>
        <taxon>Glomerales</taxon>
        <taxon>Glomeraceae</taxon>
        <taxon>Funneliformis</taxon>
    </lineage>
</organism>
<accession>A0A9N9I652</accession>
<evidence type="ECO:0000313" key="1">
    <source>
        <dbReference type="EMBL" id="CAG8722233.1"/>
    </source>
</evidence>
<proteinExistence type="predicted"/>